<proteinExistence type="predicted"/>
<organism evidence="2">
    <name type="scientific">uncultured Caudovirales phage</name>
    <dbReference type="NCBI Taxonomy" id="2100421"/>
    <lineage>
        <taxon>Viruses</taxon>
        <taxon>Duplodnaviria</taxon>
        <taxon>Heunggongvirae</taxon>
        <taxon>Uroviricota</taxon>
        <taxon>Caudoviricetes</taxon>
        <taxon>Peduoviridae</taxon>
        <taxon>Maltschvirus</taxon>
        <taxon>Maltschvirus maltsch</taxon>
    </lineage>
</organism>
<reference evidence="2" key="1">
    <citation type="submission" date="2020-05" db="EMBL/GenBank/DDBJ databases">
        <authorList>
            <person name="Chiriac C."/>
            <person name="Salcher M."/>
            <person name="Ghai R."/>
            <person name="Kavagutti S V."/>
        </authorList>
    </citation>
    <scope>NUCLEOTIDE SEQUENCE</scope>
</reference>
<evidence type="ECO:0000259" key="1">
    <source>
        <dbReference type="Pfam" id="PF18925"/>
    </source>
</evidence>
<protein>
    <recommendedName>
        <fullName evidence="1">DUF5675 domain-containing protein</fullName>
    </recommendedName>
</protein>
<gene>
    <name evidence="2" type="ORF">UFOVP1590_3</name>
</gene>
<evidence type="ECO:0000313" key="2">
    <source>
        <dbReference type="EMBL" id="CAB4216879.1"/>
    </source>
</evidence>
<accession>A0A6J5SNQ3</accession>
<dbReference type="Pfam" id="PF18925">
    <property type="entry name" value="DUF5675"/>
    <property type="match status" value="1"/>
</dbReference>
<dbReference type="InterPro" id="IPR043732">
    <property type="entry name" value="DUF5675"/>
</dbReference>
<name>A0A6J5SNQ3_9CAUD</name>
<feature type="domain" description="DUF5675" evidence="1">
    <location>
        <begin position="4"/>
        <end position="126"/>
    </location>
</feature>
<dbReference type="EMBL" id="LR797443">
    <property type="protein sequence ID" value="CAB4216879.1"/>
    <property type="molecule type" value="Genomic_DNA"/>
</dbReference>
<sequence>MKLTVERFEYGTDYCIGRLYIDGVYFCYTLEDKVREVIGRPTVMWKVTGETAIPEGTYDLVIDYSPHFKKKLPHILDVPGFEGVRLHSGNSPKDTEGCILVGQTWSGNNFIGNSRLVFDSLFQRLSEALEPHQIQVKDSSP</sequence>